<feature type="domain" description="HTH cro/C1-type" evidence="1">
    <location>
        <begin position="25"/>
        <end position="71"/>
    </location>
</feature>
<accession>A0A1I4QDQ6</accession>
<gene>
    <name evidence="2" type="ORF">CXZ10_05100</name>
</gene>
<dbReference type="Gene3D" id="1.10.260.40">
    <property type="entry name" value="lambda repressor-like DNA-binding domains"/>
    <property type="match status" value="1"/>
</dbReference>
<dbReference type="SMART" id="SM00530">
    <property type="entry name" value="HTH_XRE"/>
    <property type="match status" value="1"/>
</dbReference>
<dbReference type="AlphaFoldDB" id="A0A1I4QDQ6"/>
<dbReference type="GO" id="GO:0003677">
    <property type="term" value="F:DNA binding"/>
    <property type="evidence" value="ECO:0007669"/>
    <property type="project" value="InterPro"/>
</dbReference>
<dbReference type="OrthoDB" id="9797172at2"/>
<dbReference type="Proteomes" id="UP000233491">
    <property type="component" value="Unassembled WGS sequence"/>
</dbReference>
<dbReference type="RefSeq" id="WP_101288001.1">
    <property type="nucleotide sequence ID" value="NZ_FOUQ01000001.1"/>
</dbReference>
<organism evidence="2 3">
    <name type="scientific">Pleomorphomonas diazotrophica</name>
    <dbReference type="NCBI Taxonomy" id="1166257"/>
    <lineage>
        <taxon>Bacteria</taxon>
        <taxon>Pseudomonadati</taxon>
        <taxon>Pseudomonadota</taxon>
        <taxon>Alphaproteobacteria</taxon>
        <taxon>Hyphomicrobiales</taxon>
        <taxon>Pleomorphomonadaceae</taxon>
        <taxon>Pleomorphomonas</taxon>
    </lineage>
</organism>
<protein>
    <submittedName>
        <fullName evidence="2">Transcriptional regulator</fullName>
    </submittedName>
</protein>
<dbReference type="Pfam" id="PF01381">
    <property type="entry name" value="HTH_3"/>
    <property type="match status" value="1"/>
</dbReference>
<dbReference type="InterPro" id="IPR001387">
    <property type="entry name" value="Cro/C1-type_HTH"/>
</dbReference>
<evidence type="ECO:0000313" key="3">
    <source>
        <dbReference type="Proteomes" id="UP000233491"/>
    </source>
</evidence>
<evidence type="ECO:0000313" key="2">
    <source>
        <dbReference type="EMBL" id="PKR90738.1"/>
    </source>
</evidence>
<dbReference type="EMBL" id="PJNW01000002">
    <property type="protein sequence ID" value="PKR90738.1"/>
    <property type="molecule type" value="Genomic_DNA"/>
</dbReference>
<proteinExistence type="predicted"/>
<keyword evidence="3" id="KW-1185">Reference proteome</keyword>
<evidence type="ECO:0000259" key="1">
    <source>
        <dbReference type="PROSITE" id="PS50943"/>
    </source>
</evidence>
<reference evidence="2 3" key="1">
    <citation type="submission" date="2017-12" db="EMBL/GenBank/DDBJ databases">
        <title>Anaerobic carbon monoxide metabolism by Pleomorphomonas carboxyditropha sp. nov., a new mesophilic hydrogenogenic carboxidotroph.</title>
        <authorList>
            <person name="Esquivel-Elizondo S."/>
            <person name="Krajmalnik-Brown R."/>
        </authorList>
    </citation>
    <scope>NUCLEOTIDE SEQUENCE [LARGE SCALE GENOMIC DNA]</scope>
    <source>
        <strain evidence="2 3">R5-392</strain>
    </source>
</reference>
<dbReference type="PROSITE" id="PS50943">
    <property type="entry name" value="HTH_CROC1"/>
    <property type="match status" value="1"/>
</dbReference>
<dbReference type="InterPro" id="IPR010982">
    <property type="entry name" value="Lambda_DNA-bd_dom_sf"/>
</dbReference>
<comment type="caution">
    <text evidence="2">The sequence shown here is derived from an EMBL/GenBank/DDBJ whole genome shotgun (WGS) entry which is preliminary data.</text>
</comment>
<dbReference type="SUPFAM" id="SSF47413">
    <property type="entry name" value="lambda repressor-like DNA-binding domains"/>
    <property type="match status" value="1"/>
</dbReference>
<sequence length="148" mass="16529">MTVKSPNPIDVHVGSRVRMRRFLVGMSQGKLAEQLGVTFQQVQKYEKGMSRISASRLQTIANVFEVPISFFFENIANHEPIDNDPLLDAADASLLTHDGVALNRAFVRIRSAKVRRSIIELVKMLADDCDASLTDLSIDMDIRGLRSN</sequence>
<name>A0A1I4QDQ6_9HYPH</name>
<dbReference type="CDD" id="cd00093">
    <property type="entry name" value="HTH_XRE"/>
    <property type="match status" value="1"/>
</dbReference>